<comment type="caution">
    <text evidence="1">The sequence shown here is derived from an EMBL/GenBank/DDBJ whole genome shotgun (WGS) entry which is preliminary data.</text>
</comment>
<evidence type="ECO:0008006" key="3">
    <source>
        <dbReference type="Google" id="ProtNLM"/>
    </source>
</evidence>
<dbReference type="EMBL" id="JASPKY010000105">
    <property type="protein sequence ID" value="KAK9737079.1"/>
    <property type="molecule type" value="Genomic_DNA"/>
</dbReference>
<proteinExistence type="predicted"/>
<reference evidence="1 2" key="1">
    <citation type="journal article" date="2024" name="BMC Genomics">
        <title>De novo assembly and annotation of Popillia japonica's genome with initial clues to its potential as an invasive pest.</title>
        <authorList>
            <person name="Cucini C."/>
            <person name="Boschi S."/>
            <person name="Funari R."/>
            <person name="Cardaioli E."/>
            <person name="Iannotti N."/>
            <person name="Marturano G."/>
            <person name="Paoli F."/>
            <person name="Bruttini M."/>
            <person name="Carapelli A."/>
            <person name="Frati F."/>
            <person name="Nardi F."/>
        </authorList>
    </citation>
    <scope>NUCLEOTIDE SEQUENCE [LARGE SCALE GENOMIC DNA]</scope>
    <source>
        <strain evidence="1">DMR45628</strain>
    </source>
</reference>
<gene>
    <name evidence="1" type="ORF">QE152_g11017</name>
</gene>
<evidence type="ECO:0000313" key="2">
    <source>
        <dbReference type="Proteomes" id="UP001458880"/>
    </source>
</evidence>
<organism evidence="1 2">
    <name type="scientific">Popillia japonica</name>
    <name type="common">Japanese beetle</name>
    <dbReference type="NCBI Taxonomy" id="7064"/>
    <lineage>
        <taxon>Eukaryota</taxon>
        <taxon>Metazoa</taxon>
        <taxon>Ecdysozoa</taxon>
        <taxon>Arthropoda</taxon>
        <taxon>Hexapoda</taxon>
        <taxon>Insecta</taxon>
        <taxon>Pterygota</taxon>
        <taxon>Neoptera</taxon>
        <taxon>Endopterygota</taxon>
        <taxon>Coleoptera</taxon>
        <taxon>Polyphaga</taxon>
        <taxon>Scarabaeiformia</taxon>
        <taxon>Scarabaeidae</taxon>
        <taxon>Rutelinae</taxon>
        <taxon>Popillia</taxon>
    </lineage>
</organism>
<name>A0AAW1LUJ6_POPJA</name>
<protein>
    <recommendedName>
        <fullName evidence="3">FZ domain-containing protein</fullName>
    </recommendedName>
</protein>
<dbReference type="AlphaFoldDB" id="A0AAW1LUJ6"/>
<keyword evidence="2" id="KW-1185">Reference proteome</keyword>
<sequence>MEEVYFQQAQLPPQPHTEKLNAILVCNFQQAQLPPQPHTEKLNAILVCTSQLRFYPSRPFLLEEFGEWTPQELSSNMAKSSSRADLIPECVVPCYKEIKICLVSSRADLIPECVVPCYKEIKICLVF</sequence>
<evidence type="ECO:0000313" key="1">
    <source>
        <dbReference type="EMBL" id="KAK9737079.1"/>
    </source>
</evidence>
<dbReference type="Proteomes" id="UP001458880">
    <property type="component" value="Unassembled WGS sequence"/>
</dbReference>
<accession>A0AAW1LUJ6</accession>